<gene>
    <name evidence="9" type="ORF">GCM10010528_28460</name>
</gene>
<dbReference type="Proteomes" id="UP001501035">
    <property type="component" value="Unassembled WGS sequence"/>
</dbReference>
<dbReference type="EMBL" id="BAAAVS010000058">
    <property type="protein sequence ID" value="GAA3047536.1"/>
    <property type="molecule type" value="Genomic_DNA"/>
</dbReference>
<proteinExistence type="predicted"/>
<dbReference type="RefSeq" id="WP_290704889.1">
    <property type="nucleotide sequence ID" value="NZ_BAAAVS010000058.1"/>
</dbReference>
<keyword evidence="4 7" id="KW-0812">Transmembrane</keyword>
<comment type="subcellular location">
    <subcellularLocation>
        <location evidence="1">Cell membrane</location>
        <topology evidence="1">Multi-pass membrane protein</topology>
    </subcellularLocation>
</comment>
<dbReference type="InterPro" id="IPR011701">
    <property type="entry name" value="MFS"/>
</dbReference>
<evidence type="ECO:0000313" key="9">
    <source>
        <dbReference type="EMBL" id="GAA3047536.1"/>
    </source>
</evidence>
<evidence type="ECO:0000256" key="7">
    <source>
        <dbReference type="SAM" id="Phobius"/>
    </source>
</evidence>
<feature type="transmembrane region" description="Helical" evidence="7">
    <location>
        <begin position="258"/>
        <end position="282"/>
    </location>
</feature>
<feature type="domain" description="Major facilitator superfamily (MFS) profile" evidence="8">
    <location>
        <begin position="19"/>
        <end position="407"/>
    </location>
</feature>
<evidence type="ECO:0000256" key="2">
    <source>
        <dbReference type="ARBA" id="ARBA00022448"/>
    </source>
</evidence>
<sequence length="407" mass="42081">MDASESPAGATSGSPAHRRGFWSLAVGFAALMAFTTIPTTMYPVYQDIDHFPTFMITVIFAAYGLGVMAGLFFVGHLSDHFGRRKVLVSAIGVEVISALIFIFSTHVSALLAARFLCGFGIGAVTSTATAALLELRARAAPDESPRLATTVASGVNLGGLALGPLIGGIFTQWAPSPLTSTFVVFLGLLLAVGVMVVAIPETVAPHSRRFVYRPQRLQVDPRRRGEFLAAGVAAAGAFAVMGFFTSLTGTFVGGSLRINSYFVVGLTVFAMMGASAVSQVLLARLTLRPKVAYGLSGMVAGLIALAVSGAVLSFPLFLVAAVVAGAGVGLVFSAAIETAGAISDRDHRGETIAGMFLAAYVGITLPVITVGMALTWFAAPTVLITFALIVLVVVTASTSAMIRQTPG</sequence>
<accession>A0ABP6LPX3</accession>
<dbReference type="Pfam" id="PF07690">
    <property type="entry name" value="MFS_1"/>
    <property type="match status" value="1"/>
</dbReference>
<feature type="transmembrane region" description="Helical" evidence="7">
    <location>
        <begin position="357"/>
        <end position="377"/>
    </location>
</feature>
<dbReference type="InterPro" id="IPR036259">
    <property type="entry name" value="MFS_trans_sf"/>
</dbReference>
<feature type="transmembrane region" description="Helical" evidence="7">
    <location>
        <begin position="147"/>
        <end position="170"/>
    </location>
</feature>
<keyword evidence="10" id="KW-1185">Reference proteome</keyword>
<evidence type="ECO:0000256" key="6">
    <source>
        <dbReference type="ARBA" id="ARBA00023136"/>
    </source>
</evidence>
<evidence type="ECO:0000313" key="10">
    <source>
        <dbReference type="Proteomes" id="UP001501035"/>
    </source>
</evidence>
<evidence type="ECO:0000259" key="8">
    <source>
        <dbReference type="PROSITE" id="PS50850"/>
    </source>
</evidence>
<dbReference type="PANTHER" id="PTHR23517:SF13">
    <property type="entry name" value="MAJOR FACILITATOR SUPERFAMILY MFS_1"/>
    <property type="match status" value="1"/>
</dbReference>
<keyword evidence="2" id="KW-0813">Transport</keyword>
<evidence type="ECO:0000256" key="1">
    <source>
        <dbReference type="ARBA" id="ARBA00004651"/>
    </source>
</evidence>
<feature type="transmembrane region" description="Helical" evidence="7">
    <location>
        <begin position="383"/>
        <end position="402"/>
    </location>
</feature>
<dbReference type="InterPro" id="IPR050171">
    <property type="entry name" value="MFS_Transporters"/>
</dbReference>
<feature type="transmembrane region" description="Helical" evidence="7">
    <location>
        <begin position="21"/>
        <end position="45"/>
    </location>
</feature>
<comment type="caution">
    <text evidence="9">The sequence shown here is derived from an EMBL/GenBank/DDBJ whole genome shotgun (WGS) entry which is preliminary data.</text>
</comment>
<organism evidence="9 10">
    <name type="scientific">Gordonia defluvii</name>
    <dbReference type="NCBI Taxonomy" id="283718"/>
    <lineage>
        <taxon>Bacteria</taxon>
        <taxon>Bacillati</taxon>
        <taxon>Actinomycetota</taxon>
        <taxon>Actinomycetes</taxon>
        <taxon>Mycobacteriales</taxon>
        <taxon>Gordoniaceae</taxon>
        <taxon>Gordonia</taxon>
    </lineage>
</organism>
<dbReference type="Gene3D" id="1.20.1250.20">
    <property type="entry name" value="MFS general substrate transporter like domains"/>
    <property type="match status" value="1"/>
</dbReference>
<protein>
    <submittedName>
        <fullName evidence="9">MFS transporter</fullName>
    </submittedName>
</protein>
<evidence type="ECO:0000256" key="4">
    <source>
        <dbReference type="ARBA" id="ARBA00022692"/>
    </source>
</evidence>
<feature type="transmembrane region" description="Helical" evidence="7">
    <location>
        <begin position="182"/>
        <end position="204"/>
    </location>
</feature>
<feature type="transmembrane region" description="Helical" evidence="7">
    <location>
        <begin position="111"/>
        <end position="135"/>
    </location>
</feature>
<feature type="transmembrane region" description="Helical" evidence="7">
    <location>
        <begin position="225"/>
        <end position="246"/>
    </location>
</feature>
<name>A0ABP6LPX3_9ACTN</name>
<dbReference type="SUPFAM" id="SSF103473">
    <property type="entry name" value="MFS general substrate transporter"/>
    <property type="match status" value="1"/>
</dbReference>
<feature type="transmembrane region" description="Helical" evidence="7">
    <location>
        <begin position="291"/>
        <end position="311"/>
    </location>
</feature>
<dbReference type="PROSITE" id="PS50850">
    <property type="entry name" value="MFS"/>
    <property type="match status" value="1"/>
</dbReference>
<keyword evidence="3" id="KW-1003">Cell membrane</keyword>
<dbReference type="InterPro" id="IPR020846">
    <property type="entry name" value="MFS_dom"/>
</dbReference>
<keyword evidence="6 7" id="KW-0472">Membrane</keyword>
<evidence type="ECO:0000256" key="5">
    <source>
        <dbReference type="ARBA" id="ARBA00022989"/>
    </source>
</evidence>
<dbReference type="PANTHER" id="PTHR23517">
    <property type="entry name" value="RESISTANCE PROTEIN MDTM, PUTATIVE-RELATED-RELATED"/>
    <property type="match status" value="1"/>
</dbReference>
<feature type="transmembrane region" description="Helical" evidence="7">
    <location>
        <begin position="317"/>
        <end position="336"/>
    </location>
</feature>
<keyword evidence="5 7" id="KW-1133">Transmembrane helix</keyword>
<feature type="transmembrane region" description="Helical" evidence="7">
    <location>
        <begin position="51"/>
        <end position="74"/>
    </location>
</feature>
<feature type="transmembrane region" description="Helical" evidence="7">
    <location>
        <begin position="86"/>
        <end position="105"/>
    </location>
</feature>
<evidence type="ECO:0000256" key="3">
    <source>
        <dbReference type="ARBA" id="ARBA00022475"/>
    </source>
</evidence>
<reference evidence="10" key="1">
    <citation type="journal article" date="2019" name="Int. J. Syst. Evol. Microbiol.">
        <title>The Global Catalogue of Microorganisms (GCM) 10K type strain sequencing project: providing services to taxonomists for standard genome sequencing and annotation.</title>
        <authorList>
            <consortium name="The Broad Institute Genomics Platform"/>
            <consortium name="The Broad Institute Genome Sequencing Center for Infectious Disease"/>
            <person name="Wu L."/>
            <person name="Ma J."/>
        </authorList>
    </citation>
    <scope>NUCLEOTIDE SEQUENCE [LARGE SCALE GENOMIC DNA]</scope>
    <source>
        <strain evidence="10">JCM 14234</strain>
    </source>
</reference>